<dbReference type="GO" id="GO:0106408">
    <property type="term" value="F:diadenylate cyclase activity"/>
    <property type="evidence" value="ECO:0007669"/>
    <property type="project" value="UniProtKB-EC"/>
</dbReference>
<comment type="similarity">
    <text evidence="10">Belongs to the adenylate cyclase family. DacA/CdaA subfamily.</text>
</comment>
<evidence type="ECO:0000256" key="10">
    <source>
        <dbReference type="HAMAP-Rule" id="MF_01499"/>
    </source>
</evidence>
<sequence length="276" mass="31482">MEYIRTLLTNLRVRDVIDIGIVAFAYYKLYMIIRETRAKQLLKGIMFIFIISALASTLKLFTISWIITNTLQVGFIALVIVFQPELRKALEYIGRTTLFSFNVFEGDEKRNERNIKEIMTAVHALANQRIGALIIFEQKTGLSDIIETGVAMDSHISNGLLINIFIPNTPLHDGAVIIKNYKIKAAGCFLPLAESQHLSKDIGTRHRAAIGVTERSDSIALIVSEETGYISYAHEGRLYRNIQSEELTELLTSIYKKDEKQTIFERWWHRDGKKQG</sequence>
<evidence type="ECO:0000256" key="6">
    <source>
        <dbReference type="ARBA" id="ARBA00022741"/>
    </source>
</evidence>
<dbReference type="GO" id="GO:0004016">
    <property type="term" value="F:adenylate cyclase activity"/>
    <property type="evidence" value="ECO:0007669"/>
    <property type="project" value="UniProtKB-UniRule"/>
</dbReference>
<keyword evidence="9 10" id="KW-0472">Membrane</keyword>
<proteinExistence type="inferred from homology"/>
<dbReference type="OrthoDB" id="9807385at2"/>
<keyword evidence="2 10" id="KW-1003">Cell membrane</keyword>
<keyword evidence="6 10" id="KW-0547">Nucleotide-binding</keyword>
<dbReference type="FunFam" id="3.40.1700.10:FF:000002">
    <property type="entry name" value="Diadenylate cyclase"/>
    <property type="match status" value="1"/>
</dbReference>
<dbReference type="STRING" id="1121476.SAMN02745751_01933"/>
<dbReference type="SUPFAM" id="SSF143597">
    <property type="entry name" value="YojJ-like"/>
    <property type="match status" value="1"/>
</dbReference>
<dbReference type="InterPro" id="IPR003390">
    <property type="entry name" value="DNA_integrity_scan_DisA_N"/>
</dbReference>
<dbReference type="Pfam" id="PF02457">
    <property type="entry name" value="DAC"/>
    <property type="match status" value="1"/>
</dbReference>
<dbReference type="RefSeq" id="WP_073049373.1">
    <property type="nucleotide sequence ID" value="NZ_FQZL01000012.1"/>
</dbReference>
<comment type="catalytic activity">
    <reaction evidence="1 10">
        <text>2 ATP = 3',3'-c-di-AMP + 2 diphosphate</text>
        <dbReference type="Rhea" id="RHEA:35655"/>
        <dbReference type="ChEBI" id="CHEBI:30616"/>
        <dbReference type="ChEBI" id="CHEBI:33019"/>
        <dbReference type="ChEBI" id="CHEBI:71500"/>
        <dbReference type="EC" id="2.7.7.85"/>
    </reaction>
</comment>
<dbReference type="EC" id="2.7.7.85" evidence="10"/>
<dbReference type="EMBL" id="FQZL01000012">
    <property type="protein sequence ID" value="SHJ17678.1"/>
    <property type="molecule type" value="Genomic_DNA"/>
</dbReference>
<dbReference type="PIRSF" id="PIRSF004793">
    <property type="entry name" value="UCP004793"/>
    <property type="match status" value="1"/>
</dbReference>
<evidence type="ECO:0000259" key="11">
    <source>
        <dbReference type="PROSITE" id="PS51794"/>
    </source>
</evidence>
<gene>
    <name evidence="10" type="primary">dacA</name>
    <name evidence="12" type="ORF">SAMN02745751_01933</name>
</gene>
<dbReference type="InterPro" id="IPR014046">
    <property type="entry name" value="C-di-AMP_synthase"/>
</dbReference>
<dbReference type="Proteomes" id="UP000184052">
    <property type="component" value="Unassembled WGS sequence"/>
</dbReference>
<evidence type="ECO:0000256" key="7">
    <source>
        <dbReference type="ARBA" id="ARBA00022840"/>
    </source>
</evidence>
<evidence type="ECO:0000256" key="3">
    <source>
        <dbReference type="ARBA" id="ARBA00022679"/>
    </source>
</evidence>
<dbReference type="InterPro" id="IPR034701">
    <property type="entry name" value="CdaA"/>
</dbReference>
<evidence type="ECO:0000313" key="13">
    <source>
        <dbReference type="Proteomes" id="UP000184052"/>
    </source>
</evidence>
<organism evidence="12 13">
    <name type="scientific">Dethiosulfatibacter aminovorans DSM 17477</name>
    <dbReference type="NCBI Taxonomy" id="1121476"/>
    <lineage>
        <taxon>Bacteria</taxon>
        <taxon>Bacillati</taxon>
        <taxon>Bacillota</taxon>
        <taxon>Tissierellia</taxon>
        <taxon>Dethiosulfatibacter</taxon>
    </lineage>
</organism>
<dbReference type="InterPro" id="IPR036888">
    <property type="entry name" value="DNA_integrity_DisA_N_sf"/>
</dbReference>
<dbReference type="PROSITE" id="PS51794">
    <property type="entry name" value="DAC"/>
    <property type="match status" value="1"/>
</dbReference>
<comment type="function">
    <text evidence="10">Catalyzes the condensation of 2 ATP molecules into cyclic di-AMP (c-di-AMP), a second messenger used to regulate differing processes in different bacteria.</text>
</comment>
<dbReference type="GO" id="GO:0005524">
    <property type="term" value="F:ATP binding"/>
    <property type="evidence" value="ECO:0007669"/>
    <property type="project" value="UniProtKB-UniRule"/>
</dbReference>
<name>A0A1M6H632_9FIRM</name>
<evidence type="ECO:0000256" key="2">
    <source>
        <dbReference type="ARBA" id="ARBA00022475"/>
    </source>
</evidence>
<keyword evidence="13" id="KW-1185">Reference proteome</keyword>
<keyword evidence="3 10" id="KW-0808">Transferase</keyword>
<dbReference type="InterPro" id="IPR045585">
    <property type="entry name" value="CdaA_N"/>
</dbReference>
<dbReference type="InterPro" id="IPR050338">
    <property type="entry name" value="DisA"/>
</dbReference>
<evidence type="ECO:0000313" key="12">
    <source>
        <dbReference type="EMBL" id="SHJ17678.1"/>
    </source>
</evidence>
<dbReference type="PANTHER" id="PTHR34185:SF1">
    <property type="entry name" value="DIADENYLATE CYCLASE"/>
    <property type="match status" value="1"/>
</dbReference>
<reference evidence="12 13" key="1">
    <citation type="submission" date="2016-11" db="EMBL/GenBank/DDBJ databases">
        <authorList>
            <person name="Jaros S."/>
            <person name="Januszkiewicz K."/>
            <person name="Wedrychowicz H."/>
        </authorList>
    </citation>
    <scope>NUCLEOTIDE SEQUENCE [LARGE SCALE GENOMIC DNA]</scope>
    <source>
        <strain evidence="12 13">DSM 17477</strain>
    </source>
</reference>
<evidence type="ECO:0000256" key="4">
    <source>
        <dbReference type="ARBA" id="ARBA00022692"/>
    </source>
</evidence>
<keyword evidence="5 10" id="KW-0548">Nucleotidyltransferase</keyword>
<dbReference type="HAMAP" id="MF_01499">
    <property type="entry name" value="DacA"/>
    <property type="match status" value="1"/>
</dbReference>
<feature type="transmembrane region" description="Helical" evidence="10">
    <location>
        <begin position="40"/>
        <end position="57"/>
    </location>
</feature>
<keyword evidence="8 10" id="KW-1133">Transmembrane helix</keyword>
<evidence type="ECO:0000256" key="8">
    <source>
        <dbReference type="ARBA" id="ARBA00022989"/>
    </source>
</evidence>
<dbReference type="AlphaFoldDB" id="A0A1M6H632"/>
<keyword evidence="7 10" id="KW-0067">ATP-binding</keyword>
<evidence type="ECO:0000256" key="9">
    <source>
        <dbReference type="ARBA" id="ARBA00023136"/>
    </source>
</evidence>
<dbReference type="Pfam" id="PF19293">
    <property type="entry name" value="CdaA_N"/>
    <property type="match status" value="1"/>
</dbReference>
<dbReference type="Gene3D" id="3.40.1700.10">
    <property type="entry name" value="DNA integrity scanning protein, DisA, N-terminal domain"/>
    <property type="match status" value="1"/>
</dbReference>
<evidence type="ECO:0000256" key="5">
    <source>
        <dbReference type="ARBA" id="ARBA00022695"/>
    </source>
</evidence>
<comment type="subunit">
    <text evidence="10">Probably a homodimer.</text>
</comment>
<dbReference type="GO" id="GO:0006171">
    <property type="term" value="P:cAMP biosynthetic process"/>
    <property type="evidence" value="ECO:0007669"/>
    <property type="project" value="InterPro"/>
</dbReference>
<feature type="domain" description="DAC" evidence="11">
    <location>
        <begin position="83"/>
        <end position="244"/>
    </location>
</feature>
<feature type="transmembrane region" description="Helical" evidence="10">
    <location>
        <begin position="16"/>
        <end position="33"/>
    </location>
</feature>
<evidence type="ECO:0000256" key="1">
    <source>
        <dbReference type="ARBA" id="ARBA00000877"/>
    </source>
</evidence>
<dbReference type="PANTHER" id="PTHR34185">
    <property type="entry name" value="DIADENYLATE CYCLASE"/>
    <property type="match status" value="1"/>
</dbReference>
<keyword evidence="4 10" id="KW-0812">Transmembrane</keyword>
<dbReference type="NCBIfam" id="TIGR00159">
    <property type="entry name" value="diadenylate cyclase CdaA"/>
    <property type="match status" value="1"/>
</dbReference>
<accession>A0A1M6H632</accession>
<comment type="caution">
    <text evidence="10">Lacks conserved residue(s) required for the propagation of feature annotation.</text>
</comment>
<protein>
    <recommendedName>
        <fullName evidence="10">Diadenylate cyclase</fullName>
        <shortName evidence="10">DAC</shortName>
        <ecNumber evidence="10">2.7.7.85</ecNumber>
    </recommendedName>
    <alternativeName>
        <fullName evidence="10">Cyclic-di-AMP synthase</fullName>
        <shortName evidence="10">c-di-AMP synthase</shortName>
    </alternativeName>
</protein>